<protein>
    <submittedName>
        <fullName evidence="1">Uncharacterized protein</fullName>
    </submittedName>
</protein>
<reference evidence="1 2" key="1">
    <citation type="journal article" date="2017" name="Front. Microbiol.">
        <title>Double-Face Meets the Bacterial World: The Opportunistic Pathogen Stenotrophomonas maltophilia.</title>
        <authorList>
            <person name="Lira F."/>
            <person name="Berg G."/>
            <person name="Martinez J.L."/>
        </authorList>
    </citation>
    <scope>NUCLEOTIDE SEQUENCE [LARGE SCALE GENOMIC DNA]</scope>
    <source>
        <strain evidence="1 2">EA1</strain>
    </source>
</reference>
<proteinExistence type="predicted"/>
<sequence>MEMVLLENEAVDLVVRSIAGAFGFGAPTRPAIRHATRRSSSEECCPDDGAYLPIHRVHSIEQAASKYLPTQVAARKQALDRFSPKDRQAVLDFDQMAVMRAPAAADRTRQLRSWKTQGSLTAAPVTGPGRLVLHALTDAQLDGPLAAWLMLYAMGDERRWPLVCMHMTACGHPEWAALEAARRLLVSRPQRSYRESAKDQALQEQRFRTEVQSAERRLLEWLSRASRRVAAAMGSACE</sequence>
<name>A0A2J0UCM8_STEMA</name>
<dbReference type="Proteomes" id="UP000230167">
    <property type="component" value="Unassembled WGS sequence"/>
</dbReference>
<organism evidence="1 2">
    <name type="scientific">Stenotrophomonas maltophilia</name>
    <name type="common">Pseudomonas maltophilia</name>
    <name type="synonym">Xanthomonas maltophilia</name>
    <dbReference type="NCBI Taxonomy" id="40324"/>
    <lineage>
        <taxon>Bacteria</taxon>
        <taxon>Pseudomonadati</taxon>
        <taxon>Pseudomonadota</taxon>
        <taxon>Gammaproteobacteria</taxon>
        <taxon>Lysobacterales</taxon>
        <taxon>Lysobacteraceae</taxon>
        <taxon>Stenotrophomonas</taxon>
        <taxon>Stenotrophomonas maltophilia group</taxon>
    </lineage>
</organism>
<comment type="caution">
    <text evidence="1">The sequence shown here is derived from an EMBL/GenBank/DDBJ whole genome shotgun (WGS) entry which is preliminary data.</text>
</comment>
<evidence type="ECO:0000313" key="2">
    <source>
        <dbReference type="Proteomes" id="UP000230167"/>
    </source>
</evidence>
<dbReference type="AlphaFoldDB" id="A0A2J0UCM8"/>
<accession>A0A2J0UCM8</accession>
<evidence type="ECO:0000313" key="1">
    <source>
        <dbReference type="EMBL" id="PJL31190.1"/>
    </source>
</evidence>
<gene>
    <name evidence="1" type="ORF">B9Y64_06260</name>
</gene>
<dbReference type="EMBL" id="NEQV01000002">
    <property type="protein sequence ID" value="PJL31190.1"/>
    <property type="molecule type" value="Genomic_DNA"/>
</dbReference>